<keyword evidence="5 7" id="KW-0472">Membrane</keyword>
<dbReference type="Proteomes" id="UP000502996">
    <property type="component" value="Chromosome"/>
</dbReference>
<dbReference type="InterPro" id="IPR051791">
    <property type="entry name" value="Pra-immunoreactive"/>
</dbReference>
<keyword evidence="3 7" id="KW-0812">Transmembrane</keyword>
<evidence type="ECO:0000256" key="3">
    <source>
        <dbReference type="ARBA" id="ARBA00022692"/>
    </source>
</evidence>
<sequence>MTTQPGWHPDPVPAQPGQPPQLRYWDGARWTEHVAPAQAPAAGAYYGAQPAYGGAGGGKATTTPDGVPLAGWWQRVGAYLIDGLLLGVISAVLYIPFYGRVVDAYRDYFDDLERAADSGGPQPSPFQLQSDLAGTLALMGLIGLVVGFVWTVGWLRWKQATPGKLALGLRVRLRDQPGPLPWRAILLRWLTQAGVAALSFVPLVGSVIGLYTLLDVLWPLWDDQRQALHDKAARTNVVRVR</sequence>
<evidence type="ECO:0000256" key="6">
    <source>
        <dbReference type="SAM" id="MobiDB-lite"/>
    </source>
</evidence>
<dbReference type="KEGG" id="nano:G5V58_03370"/>
<feature type="domain" description="RDD" evidence="8">
    <location>
        <begin position="69"/>
        <end position="233"/>
    </location>
</feature>
<keyword evidence="4 7" id="KW-1133">Transmembrane helix</keyword>
<evidence type="ECO:0000259" key="8">
    <source>
        <dbReference type="Pfam" id="PF06271"/>
    </source>
</evidence>
<evidence type="ECO:0000256" key="7">
    <source>
        <dbReference type="SAM" id="Phobius"/>
    </source>
</evidence>
<feature type="domain" description="DUF2510" evidence="9">
    <location>
        <begin position="5"/>
        <end position="42"/>
    </location>
</feature>
<dbReference type="Pfam" id="PF10708">
    <property type="entry name" value="DUF2510"/>
    <property type="match status" value="1"/>
</dbReference>
<evidence type="ECO:0000313" key="10">
    <source>
        <dbReference type="EMBL" id="QIG41945.1"/>
    </source>
</evidence>
<protein>
    <submittedName>
        <fullName evidence="10">RDD family protein</fullName>
    </submittedName>
</protein>
<evidence type="ECO:0000256" key="4">
    <source>
        <dbReference type="ARBA" id="ARBA00022989"/>
    </source>
</evidence>
<evidence type="ECO:0000256" key="5">
    <source>
        <dbReference type="ARBA" id="ARBA00023136"/>
    </source>
</evidence>
<feature type="transmembrane region" description="Helical" evidence="7">
    <location>
        <begin position="132"/>
        <end position="155"/>
    </location>
</feature>
<dbReference type="InterPro" id="IPR010432">
    <property type="entry name" value="RDD"/>
</dbReference>
<dbReference type="EMBL" id="CP049257">
    <property type="protein sequence ID" value="QIG41945.1"/>
    <property type="molecule type" value="Genomic_DNA"/>
</dbReference>
<evidence type="ECO:0000256" key="1">
    <source>
        <dbReference type="ARBA" id="ARBA00004651"/>
    </source>
</evidence>
<dbReference type="RefSeq" id="WP_165228758.1">
    <property type="nucleotide sequence ID" value="NZ_CP049257.1"/>
</dbReference>
<name>A0A6G6WA17_9ACTN</name>
<dbReference type="PANTHER" id="PTHR36115:SF4">
    <property type="entry name" value="MEMBRANE PROTEIN"/>
    <property type="match status" value="1"/>
</dbReference>
<dbReference type="Pfam" id="PF06271">
    <property type="entry name" value="RDD"/>
    <property type="match status" value="1"/>
</dbReference>
<feature type="compositionally biased region" description="Pro residues" evidence="6">
    <location>
        <begin position="8"/>
        <end position="19"/>
    </location>
</feature>
<comment type="subcellular location">
    <subcellularLocation>
        <location evidence="1">Cell membrane</location>
        <topology evidence="1">Multi-pass membrane protein</topology>
    </subcellularLocation>
</comment>
<evidence type="ECO:0000259" key="9">
    <source>
        <dbReference type="Pfam" id="PF10708"/>
    </source>
</evidence>
<dbReference type="GO" id="GO:0005886">
    <property type="term" value="C:plasma membrane"/>
    <property type="evidence" value="ECO:0007669"/>
    <property type="project" value="UniProtKB-SubCell"/>
</dbReference>
<dbReference type="PANTHER" id="PTHR36115">
    <property type="entry name" value="PROLINE-RICH ANTIGEN HOMOLOG-RELATED"/>
    <property type="match status" value="1"/>
</dbReference>
<gene>
    <name evidence="10" type="ORF">G5V58_03370</name>
</gene>
<dbReference type="InterPro" id="IPR018929">
    <property type="entry name" value="DUF2510"/>
</dbReference>
<accession>A0A6G6WA17</accession>
<feature type="transmembrane region" description="Helical" evidence="7">
    <location>
        <begin position="79"/>
        <end position="99"/>
    </location>
</feature>
<keyword evidence="11" id="KW-1185">Reference proteome</keyword>
<feature type="region of interest" description="Disordered" evidence="6">
    <location>
        <begin position="1"/>
        <end position="21"/>
    </location>
</feature>
<organism evidence="10 11">
    <name type="scientific">Nocardioides anomalus</name>
    <dbReference type="NCBI Taxonomy" id="2712223"/>
    <lineage>
        <taxon>Bacteria</taxon>
        <taxon>Bacillati</taxon>
        <taxon>Actinomycetota</taxon>
        <taxon>Actinomycetes</taxon>
        <taxon>Propionibacteriales</taxon>
        <taxon>Nocardioidaceae</taxon>
        <taxon>Nocardioides</taxon>
    </lineage>
</organism>
<dbReference type="AlphaFoldDB" id="A0A6G6WA17"/>
<proteinExistence type="predicted"/>
<evidence type="ECO:0000313" key="11">
    <source>
        <dbReference type="Proteomes" id="UP000502996"/>
    </source>
</evidence>
<evidence type="ECO:0000256" key="2">
    <source>
        <dbReference type="ARBA" id="ARBA00022475"/>
    </source>
</evidence>
<feature type="transmembrane region" description="Helical" evidence="7">
    <location>
        <begin position="193"/>
        <end position="214"/>
    </location>
</feature>
<reference evidence="10 11" key="1">
    <citation type="submission" date="2020-02" db="EMBL/GenBank/DDBJ databases">
        <title>Full genome sequence of Nocardioides sp. R-3366.</title>
        <authorList>
            <person name="Im W.-T."/>
        </authorList>
    </citation>
    <scope>NUCLEOTIDE SEQUENCE [LARGE SCALE GENOMIC DNA]</scope>
    <source>
        <strain evidence="10 11">R-3366</strain>
    </source>
</reference>
<keyword evidence="2" id="KW-1003">Cell membrane</keyword>